<comment type="caution">
    <text evidence="2">The sequence shown here is derived from an EMBL/GenBank/DDBJ whole genome shotgun (WGS) entry which is preliminary data.</text>
</comment>
<dbReference type="AlphaFoldDB" id="A0A816R1S2"/>
<evidence type="ECO:0000313" key="3">
    <source>
        <dbReference type="Proteomes" id="UP000663824"/>
    </source>
</evidence>
<name>A0A816R1S2_9BILA</name>
<gene>
    <name evidence="1" type="ORF">KQP761_LOCUS10945</name>
    <name evidence="2" type="ORF">MBJ925_LOCUS16049</name>
</gene>
<dbReference type="OrthoDB" id="9993646at2759"/>
<dbReference type="Proteomes" id="UP000663824">
    <property type="component" value="Unassembled WGS sequence"/>
</dbReference>
<proteinExistence type="predicted"/>
<dbReference type="Proteomes" id="UP000663834">
    <property type="component" value="Unassembled WGS sequence"/>
</dbReference>
<sequence>MEHLKDHAGRQNDSQLNSLISEINVLSDRFHHVSVVEPYFLKSLDKRRVDAYHTIDQFYETQRRNFEQFIRETQDKQRKEIDHFRLKINDLIQEQNATQDYLYLLKDTIKLVEKDLNDLPYIQCNIRPLVIVENLATIKFNKISQDVLPLSRPCRTLNIIDDSYCWMTTNDKYLLVHHKADLYLLDRQLSIIEKTL</sequence>
<accession>A0A816R1S2</accession>
<evidence type="ECO:0000313" key="1">
    <source>
        <dbReference type="EMBL" id="CAF1428957.1"/>
    </source>
</evidence>
<reference evidence="2" key="1">
    <citation type="submission" date="2021-02" db="EMBL/GenBank/DDBJ databases">
        <authorList>
            <person name="Nowell W R."/>
        </authorList>
    </citation>
    <scope>NUCLEOTIDE SEQUENCE</scope>
</reference>
<evidence type="ECO:0000313" key="2">
    <source>
        <dbReference type="EMBL" id="CAF2066923.1"/>
    </source>
</evidence>
<organism evidence="2 3">
    <name type="scientific">Rotaria magnacalcarata</name>
    <dbReference type="NCBI Taxonomy" id="392030"/>
    <lineage>
        <taxon>Eukaryota</taxon>
        <taxon>Metazoa</taxon>
        <taxon>Spiralia</taxon>
        <taxon>Gnathifera</taxon>
        <taxon>Rotifera</taxon>
        <taxon>Eurotatoria</taxon>
        <taxon>Bdelloidea</taxon>
        <taxon>Philodinida</taxon>
        <taxon>Philodinidae</taxon>
        <taxon>Rotaria</taxon>
    </lineage>
</organism>
<protein>
    <submittedName>
        <fullName evidence="2">Uncharacterized protein</fullName>
    </submittedName>
</protein>
<dbReference type="EMBL" id="CAJNOW010004742">
    <property type="protein sequence ID" value="CAF1428957.1"/>
    <property type="molecule type" value="Genomic_DNA"/>
</dbReference>
<dbReference type="EMBL" id="CAJNRE010007666">
    <property type="protein sequence ID" value="CAF2066923.1"/>
    <property type="molecule type" value="Genomic_DNA"/>
</dbReference>